<evidence type="ECO:0000313" key="4">
    <source>
        <dbReference type="EMBL" id="SDM10752.1"/>
    </source>
</evidence>
<protein>
    <recommendedName>
        <fullName evidence="7">DUF2066 domain-containing protein</fullName>
    </recommendedName>
</protein>
<feature type="compositionally biased region" description="Low complexity" evidence="1">
    <location>
        <begin position="331"/>
        <end position="351"/>
    </location>
</feature>
<organism evidence="3 5">
    <name type="scientific">Stutzerimonas balearica DSM 6083</name>
    <dbReference type="NCBI Taxonomy" id="1123016"/>
    <lineage>
        <taxon>Bacteria</taxon>
        <taxon>Pseudomonadati</taxon>
        <taxon>Pseudomonadota</taxon>
        <taxon>Gammaproteobacteria</taxon>
        <taxon>Pseudomonadales</taxon>
        <taxon>Pseudomonadaceae</taxon>
        <taxon>Stutzerimonas</taxon>
    </lineage>
</organism>
<proteinExistence type="predicted"/>
<dbReference type="Proteomes" id="UP000182276">
    <property type="component" value="Unassembled WGS sequence"/>
</dbReference>
<reference evidence="5" key="1">
    <citation type="submission" date="2014-03" db="EMBL/GenBank/DDBJ databases">
        <title>Complete genome of Pseudomonas balearica DSM 6083T, a sewage water isolate from an enrichment with 2-methylnaphthalene.</title>
        <authorList>
            <person name="Salva-Serra F."/>
            <person name="Jaen-Luchoro D."/>
            <person name="Busquets A."/>
            <person name="Pena A."/>
            <person name="Gomila M."/>
            <person name="Bosch R."/>
            <person name="Nogales B."/>
            <person name="Garcia-Valdes E."/>
            <person name="Lalucat J."/>
            <person name="Bennasar A."/>
        </authorList>
    </citation>
    <scope>NUCLEOTIDE SEQUENCE [LARGE SCALE GENOMIC DNA]</scope>
    <source>
        <strain evidence="5">DSM 6083</strain>
    </source>
</reference>
<dbReference type="AlphaFoldDB" id="A0A8D3Y2E9"/>
<evidence type="ECO:0000313" key="5">
    <source>
        <dbReference type="Proteomes" id="UP000031271"/>
    </source>
</evidence>
<feature type="region of interest" description="Disordered" evidence="1">
    <location>
        <begin position="314"/>
        <end position="357"/>
    </location>
</feature>
<evidence type="ECO:0000313" key="6">
    <source>
        <dbReference type="Proteomes" id="UP000182276"/>
    </source>
</evidence>
<dbReference type="EMBL" id="FNHO01000002">
    <property type="protein sequence ID" value="SDM10752.1"/>
    <property type="molecule type" value="Genomic_DNA"/>
</dbReference>
<feature type="chain" id="PRO_5034666376" description="DUF2066 domain-containing protein" evidence="2">
    <location>
        <begin position="22"/>
        <end position="357"/>
    </location>
</feature>
<dbReference type="InterPro" id="IPR018642">
    <property type="entry name" value="DUF2066"/>
</dbReference>
<evidence type="ECO:0000256" key="1">
    <source>
        <dbReference type="SAM" id="MobiDB-lite"/>
    </source>
</evidence>
<gene>
    <name evidence="3" type="ORF">CL52_13950</name>
    <name evidence="4" type="ORF">SAMN05660875_102269</name>
</gene>
<evidence type="ECO:0000313" key="3">
    <source>
        <dbReference type="EMBL" id="AJE16080.1"/>
    </source>
</evidence>
<reference evidence="3 5" key="3">
    <citation type="journal article" name="Genome Announc.">
        <title>Complete Genome Sequence of Pseudomonas balearica DSM 6083T.</title>
        <authorList>
            <person name="Bennasar-Figueras A."/>
            <person name="Salva-Serra F."/>
            <person name="Jaen-Luchoro D."/>
            <person name="Segui C."/>
            <person name="Aliaga F."/>
            <person name="Busquets A."/>
            <person name="Gomila M."/>
            <person name="Moore E.R."/>
            <person name="Lalucat J."/>
        </authorList>
    </citation>
    <scope>NUCLEOTIDE SEQUENCE [LARGE SCALE GENOMIC DNA]</scope>
    <source>
        <strain evidence="5">DSM 6083</strain>
        <strain evidence="3">DSM6083</strain>
    </source>
</reference>
<keyword evidence="2" id="KW-0732">Signal</keyword>
<dbReference type="Proteomes" id="UP000031271">
    <property type="component" value="Chromosome"/>
</dbReference>
<dbReference type="KEGG" id="pbm:CL52_13950"/>
<sequence>MRLVSRVLASCLALVALSASAEPVQRLYQVREPVASQQPAERSQALQRAFDTLLLRLTGSTEALEKPAVAALRNDPQQLVSKYGYENDRLVVEFDPATTERQLREAGVSLWGFDRPLVLTWWLDETPEGSQLVAGGQGAVQELQDAAQHRGLPLMLPIADLGEQLMATPEAFAGKALEAVREPSERYDADVVLAVHAKQTDTGWQADWALAQDGASSSGEAKGDSRAAVADAVMLAVARYLAPHYVVAAGAAEELTLEVLGADVSRFAELERLLQPFSARLVEVADDRLIYRLRASPDQLRAQMALARLSEVPADELPSEPAVSPDAVGDGAAEGSQEGEPAPAAAGPAPGTVLRFR</sequence>
<dbReference type="EMBL" id="CP007511">
    <property type="protein sequence ID" value="AJE16080.1"/>
    <property type="molecule type" value="Genomic_DNA"/>
</dbReference>
<dbReference type="RefSeq" id="WP_043221280.1">
    <property type="nucleotide sequence ID" value="NZ_CP007511.1"/>
</dbReference>
<feature type="signal peptide" evidence="2">
    <location>
        <begin position="1"/>
        <end position="21"/>
    </location>
</feature>
<name>A0A8D3Y2E9_9GAMM</name>
<dbReference type="Pfam" id="PF09839">
    <property type="entry name" value="DUF2066"/>
    <property type="match status" value="1"/>
</dbReference>
<evidence type="ECO:0000256" key="2">
    <source>
        <dbReference type="SAM" id="SignalP"/>
    </source>
</evidence>
<evidence type="ECO:0008006" key="7">
    <source>
        <dbReference type="Google" id="ProtNLM"/>
    </source>
</evidence>
<dbReference type="GeneID" id="77261004"/>
<accession>A0A8D3Y2E9</accession>
<keyword evidence="6" id="KW-1185">Reference proteome</keyword>
<reference evidence="4 6" key="2">
    <citation type="submission" date="2016-10" db="EMBL/GenBank/DDBJ databases">
        <authorList>
            <person name="Varghese N."/>
            <person name="Submissions S."/>
        </authorList>
    </citation>
    <scope>NUCLEOTIDE SEQUENCE [LARGE SCALE GENOMIC DNA]</scope>
    <source>
        <strain evidence="4 6">DSM 6083</strain>
    </source>
</reference>